<dbReference type="InterPro" id="IPR013325">
    <property type="entry name" value="RNA_pol_sigma_r2"/>
</dbReference>
<dbReference type="GO" id="GO:0003677">
    <property type="term" value="F:DNA binding"/>
    <property type="evidence" value="ECO:0007669"/>
    <property type="project" value="InterPro"/>
</dbReference>
<evidence type="ECO:0000313" key="8">
    <source>
        <dbReference type="Proteomes" id="UP000681075"/>
    </source>
</evidence>
<evidence type="ECO:0000259" key="6">
    <source>
        <dbReference type="Pfam" id="PF08281"/>
    </source>
</evidence>
<dbReference type="InterPro" id="IPR014284">
    <property type="entry name" value="RNA_pol_sigma-70_dom"/>
</dbReference>
<dbReference type="Gene3D" id="1.10.1740.10">
    <property type="match status" value="1"/>
</dbReference>
<reference evidence="7" key="1">
    <citation type="submission" date="2021-02" db="EMBL/GenBank/DDBJ databases">
        <title>Genome sequence of Rhodospirillales sp. strain TMPK1 isolated from soil.</title>
        <authorList>
            <person name="Nakai R."/>
            <person name="Kusada H."/>
            <person name="Tamaki H."/>
        </authorList>
    </citation>
    <scope>NUCLEOTIDE SEQUENCE</scope>
    <source>
        <strain evidence="7">TMPK1</strain>
    </source>
</reference>
<evidence type="ECO:0000313" key="7">
    <source>
        <dbReference type="EMBL" id="GIL40811.1"/>
    </source>
</evidence>
<accession>A0A8S8XFR1</accession>
<feature type="domain" description="RNA polymerase sigma factor 70 region 4 type 2" evidence="6">
    <location>
        <begin position="136"/>
        <end position="187"/>
    </location>
</feature>
<proteinExistence type="inferred from homology"/>
<dbReference type="PANTHER" id="PTHR43133:SF62">
    <property type="entry name" value="RNA POLYMERASE SIGMA FACTOR SIGZ"/>
    <property type="match status" value="1"/>
</dbReference>
<gene>
    <name evidence="7" type="ORF">TMPK1_30480</name>
</gene>
<dbReference type="InterPro" id="IPR013249">
    <property type="entry name" value="RNA_pol_sigma70_r4_t2"/>
</dbReference>
<comment type="caution">
    <text evidence="7">The sequence shown here is derived from an EMBL/GenBank/DDBJ whole genome shotgun (WGS) entry which is preliminary data.</text>
</comment>
<feature type="domain" description="RNA polymerase sigma-70 region 2" evidence="5">
    <location>
        <begin position="36"/>
        <end position="104"/>
    </location>
</feature>
<name>A0A8S8XFR1_9PROT</name>
<comment type="similarity">
    <text evidence="1">Belongs to the sigma-70 factor family. ECF subfamily.</text>
</comment>
<dbReference type="GO" id="GO:0000428">
    <property type="term" value="C:DNA-directed RNA polymerase complex"/>
    <property type="evidence" value="ECO:0007669"/>
    <property type="project" value="UniProtKB-KW"/>
</dbReference>
<dbReference type="PANTHER" id="PTHR43133">
    <property type="entry name" value="RNA POLYMERASE ECF-TYPE SIGMA FACTO"/>
    <property type="match status" value="1"/>
</dbReference>
<dbReference type="GO" id="GO:0016987">
    <property type="term" value="F:sigma factor activity"/>
    <property type="evidence" value="ECO:0007669"/>
    <property type="project" value="UniProtKB-KW"/>
</dbReference>
<sequence>MQPAVRLVSSNTGRDEEYSSLLAACARGDATALKRLYDATSPATYGRLMRLLRDRALADDALQDVYVSVWRNAAKFERGRGSVAAWIGTIARNRALDIIQMRGREVPLEAAGDLDTWFEPQPSPEVELASMQEATALRRCMDQLDADGRAALQRAYFDGLSYAEVAVWADRPLGTMKSLIRRSLASLKRCLEP</sequence>
<organism evidence="7 8">
    <name type="scientific">Roseiterribacter gracilis</name>
    <dbReference type="NCBI Taxonomy" id="2812848"/>
    <lineage>
        <taxon>Bacteria</taxon>
        <taxon>Pseudomonadati</taxon>
        <taxon>Pseudomonadota</taxon>
        <taxon>Alphaproteobacteria</taxon>
        <taxon>Rhodospirillales</taxon>
        <taxon>Roseiterribacteraceae</taxon>
        <taxon>Roseiterribacter</taxon>
    </lineage>
</organism>
<keyword evidence="3" id="KW-0731">Sigma factor</keyword>
<dbReference type="SUPFAM" id="SSF88659">
    <property type="entry name" value="Sigma3 and sigma4 domains of RNA polymerase sigma factors"/>
    <property type="match status" value="1"/>
</dbReference>
<dbReference type="EMBL" id="BOPV01000001">
    <property type="protein sequence ID" value="GIL40811.1"/>
    <property type="molecule type" value="Genomic_DNA"/>
</dbReference>
<keyword evidence="4" id="KW-0804">Transcription</keyword>
<dbReference type="NCBIfam" id="TIGR02937">
    <property type="entry name" value="sigma70-ECF"/>
    <property type="match status" value="1"/>
</dbReference>
<keyword evidence="2" id="KW-0805">Transcription regulation</keyword>
<protein>
    <submittedName>
        <fullName evidence="7">DNA-directed RNA polymerase sigma-70 factor</fullName>
    </submittedName>
</protein>
<dbReference type="Proteomes" id="UP000681075">
    <property type="component" value="Unassembled WGS sequence"/>
</dbReference>
<dbReference type="SUPFAM" id="SSF88946">
    <property type="entry name" value="Sigma2 domain of RNA polymerase sigma factors"/>
    <property type="match status" value="1"/>
</dbReference>
<dbReference type="Pfam" id="PF04542">
    <property type="entry name" value="Sigma70_r2"/>
    <property type="match status" value="1"/>
</dbReference>
<evidence type="ECO:0000256" key="4">
    <source>
        <dbReference type="ARBA" id="ARBA00023163"/>
    </source>
</evidence>
<dbReference type="AlphaFoldDB" id="A0A8S8XFR1"/>
<dbReference type="GO" id="GO:0006352">
    <property type="term" value="P:DNA-templated transcription initiation"/>
    <property type="evidence" value="ECO:0007669"/>
    <property type="project" value="InterPro"/>
</dbReference>
<evidence type="ECO:0000256" key="3">
    <source>
        <dbReference type="ARBA" id="ARBA00023082"/>
    </source>
</evidence>
<keyword evidence="7" id="KW-0240">DNA-directed RNA polymerase</keyword>
<evidence type="ECO:0000259" key="5">
    <source>
        <dbReference type="Pfam" id="PF04542"/>
    </source>
</evidence>
<evidence type="ECO:0000256" key="1">
    <source>
        <dbReference type="ARBA" id="ARBA00010641"/>
    </source>
</evidence>
<dbReference type="InterPro" id="IPR013324">
    <property type="entry name" value="RNA_pol_sigma_r3/r4-like"/>
</dbReference>
<evidence type="ECO:0000256" key="2">
    <source>
        <dbReference type="ARBA" id="ARBA00023015"/>
    </source>
</evidence>
<dbReference type="InterPro" id="IPR039425">
    <property type="entry name" value="RNA_pol_sigma-70-like"/>
</dbReference>
<dbReference type="RefSeq" id="WP_420244024.1">
    <property type="nucleotide sequence ID" value="NZ_BOPV01000001.1"/>
</dbReference>
<dbReference type="Gene3D" id="1.10.10.10">
    <property type="entry name" value="Winged helix-like DNA-binding domain superfamily/Winged helix DNA-binding domain"/>
    <property type="match status" value="1"/>
</dbReference>
<keyword evidence="8" id="KW-1185">Reference proteome</keyword>
<dbReference type="InterPro" id="IPR036388">
    <property type="entry name" value="WH-like_DNA-bd_sf"/>
</dbReference>
<dbReference type="Pfam" id="PF08281">
    <property type="entry name" value="Sigma70_r4_2"/>
    <property type="match status" value="1"/>
</dbReference>
<dbReference type="InterPro" id="IPR007627">
    <property type="entry name" value="RNA_pol_sigma70_r2"/>
</dbReference>